<feature type="compositionally biased region" description="Polar residues" evidence="2">
    <location>
        <begin position="49"/>
        <end position="60"/>
    </location>
</feature>
<evidence type="ECO:0000259" key="3">
    <source>
        <dbReference type="Pfam" id="PF13264"/>
    </source>
</evidence>
<protein>
    <submittedName>
        <fullName evidence="4">Portal protein</fullName>
    </submittedName>
</protein>
<proteinExistence type="predicted"/>
<accession>A0AB39BYU4</accession>
<evidence type="ECO:0000313" key="4">
    <source>
        <dbReference type="EMBL" id="XDI97870.1"/>
    </source>
</evidence>
<feature type="compositionally biased region" description="Basic residues" evidence="2">
    <location>
        <begin position="15"/>
        <end position="35"/>
    </location>
</feature>
<name>A0AB39BYU4_9CAUD</name>
<dbReference type="InterPro" id="IPR025129">
    <property type="entry name" value="DUF4055"/>
</dbReference>
<feature type="domain" description="DUF4055" evidence="3">
    <location>
        <begin position="298"/>
        <end position="432"/>
    </location>
</feature>
<feature type="region of interest" description="Disordered" evidence="2">
    <location>
        <begin position="1"/>
        <end position="60"/>
    </location>
</feature>
<sequence length="507" mass="56196">MPGHHPGARAAGIQRARRAKQGRHGRPGRRFRLLRRSPLPDHQAGQAADTITTDVTPMSNDPSQTIPAVDAMREDWAIVAPLMGGTKAMRAAGRALLPQYPAEEDETYKERLRLSTLLPAYAETVNNMTSRVFAEPLQLGDDVPERLAELCKDIDLAGNDLNSWSVDLFRHALSHGLCHVLVEYPRAEGLRTRADEIAAGVRPYAVLIRPEQVLGWRVEAGRITQFRYMESIEEADGEFGVKSVAQVRVLEPGVWRTYRKADNGGAWVQHDEGTTSLGYVPLVSFYTGRTGFLTAKPPLLELAHLNVKHWQSQSDQDNLLHVARVPLLFTFTDDEQFELVISSGSATRMPKDGNAKYVEHTGAAINAGRESLQDLIEEMRMAGAKLLQKEKQQTKTATQANEEAAQELSPLARMANQFADALAQMLQVMADYLALPDGGMVEMRGNFDQDFAPETTLPLLLNMAVQGKLSSETLFAEMQRRGVISDEYSWADELERIEQQGPSLGAM</sequence>
<keyword evidence="1" id="KW-0175">Coiled coil</keyword>
<evidence type="ECO:0000256" key="2">
    <source>
        <dbReference type="SAM" id="MobiDB-lite"/>
    </source>
</evidence>
<evidence type="ECO:0000256" key="1">
    <source>
        <dbReference type="SAM" id="Coils"/>
    </source>
</evidence>
<organism evidence="4">
    <name type="scientific">Pakpunavirus sp</name>
    <dbReference type="NCBI Taxonomy" id="2833053"/>
    <lineage>
        <taxon>Viruses</taxon>
        <taxon>Duplodnaviria</taxon>
        <taxon>Heunggongvirae</taxon>
        <taxon>Uroviricota</taxon>
        <taxon>Caudoviricetes</taxon>
        <taxon>Vandenendeviridae</taxon>
        <taxon>Skurskavirinae</taxon>
        <taxon>Pakpunavirus</taxon>
    </lineage>
</organism>
<dbReference type="EMBL" id="PP986816">
    <property type="protein sequence ID" value="XDI97870.1"/>
    <property type="molecule type" value="Genomic_DNA"/>
</dbReference>
<feature type="coiled-coil region" evidence="1">
    <location>
        <begin position="372"/>
        <end position="407"/>
    </location>
</feature>
<reference evidence="4" key="1">
    <citation type="submission" date="2024-06" db="EMBL/GenBank/DDBJ databases">
        <authorList>
            <person name="Agudelo-Romero P."/>
            <person name="Caparros-Martin J.A."/>
            <person name="Sharma A."/>
            <person name="Saladie M."/>
            <person name="Stick S.M."/>
            <person name="O'Gara F."/>
        </authorList>
    </citation>
    <scope>NUCLEOTIDE SEQUENCE</scope>
    <source>
        <strain evidence="4">VContig2</strain>
    </source>
</reference>
<dbReference type="Pfam" id="PF13264">
    <property type="entry name" value="DUF4055"/>
    <property type="match status" value="1"/>
</dbReference>